<dbReference type="PROSITE" id="PS00615">
    <property type="entry name" value="C_TYPE_LECTIN_1"/>
    <property type="match status" value="1"/>
</dbReference>
<dbReference type="SUPFAM" id="SSF56436">
    <property type="entry name" value="C-type lectin-like"/>
    <property type="match status" value="2"/>
</dbReference>
<dbReference type="InterPro" id="IPR036116">
    <property type="entry name" value="FN3_sf"/>
</dbReference>
<dbReference type="CDD" id="cd00063">
    <property type="entry name" value="FN3"/>
    <property type="match status" value="1"/>
</dbReference>
<organism evidence="3 4">
    <name type="scientific">Characodon lateralis</name>
    <dbReference type="NCBI Taxonomy" id="208331"/>
    <lineage>
        <taxon>Eukaryota</taxon>
        <taxon>Metazoa</taxon>
        <taxon>Chordata</taxon>
        <taxon>Craniata</taxon>
        <taxon>Vertebrata</taxon>
        <taxon>Euteleostomi</taxon>
        <taxon>Actinopterygii</taxon>
        <taxon>Neopterygii</taxon>
        <taxon>Teleostei</taxon>
        <taxon>Neoteleostei</taxon>
        <taxon>Acanthomorphata</taxon>
        <taxon>Ovalentaria</taxon>
        <taxon>Atherinomorphae</taxon>
        <taxon>Cyprinodontiformes</taxon>
        <taxon>Goodeidae</taxon>
        <taxon>Characodon</taxon>
    </lineage>
</organism>
<dbReference type="Gene3D" id="3.10.100.10">
    <property type="entry name" value="Mannose-Binding Protein A, subunit A"/>
    <property type="match status" value="2"/>
</dbReference>
<feature type="domain" description="C-type lectin" evidence="2">
    <location>
        <begin position="20"/>
        <end position="145"/>
    </location>
</feature>
<dbReference type="InterPro" id="IPR003961">
    <property type="entry name" value="FN3_dom"/>
</dbReference>
<sequence length="487" mass="54338">MDYRLILFGFTGTLLSVAFAQSRQYYFVNTPLTWTDAQSICRVHYTDLVTIENTADVEDVLRTTSNYSGKAWIGLYDDLINSWKWSLNDYRFYSEGNATFRNWYPGVPDNYLGQQHCARLYGSSDDTLGRWDDNMCWGLHQCVCFNGTVDGSPIFVLSDISVNWTEAQRYCRENYVDLASVRNQTENEMIRVLIGNSTVWIGLHRDKLWSDGKTSMFQYWADGQPNAPSGAQCGAASFNDSAKWFDEDCTQSLPFICYRALPPNAEGFKAVAQSETSISLQWNKVYNTSFVLQFNGTEIFISSPDGDGPVNHTVSSLTAGANYLFTLFSVLNNIRSRGISITAATAAIYMLAGILCRAAGSSGEQLTAVTAPLNAEGLTKIREDETSITLQWNKNVRSSGVSITAATVPSNPNIYIPTYQDETSITLWLYGNYHNLRSSGVSIVAATASKNTDSFRQSEQNETSITLQWNKKQRSQHCSSYCASKCT</sequence>
<reference evidence="3 4" key="1">
    <citation type="submission" date="2021-06" db="EMBL/GenBank/DDBJ databases">
        <authorList>
            <person name="Palmer J.M."/>
        </authorList>
    </citation>
    <scope>NUCLEOTIDE SEQUENCE [LARGE SCALE GENOMIC DNA]</scope>
    <source>
        <strain evidence="3 4">CL_MEX2019</strain>
        <tissue evidence="3">Muscle</tissue>
    </source>
</reference>
<dbReference type="SMART" id="SM00060">
    <property type="entry name" value="FN3"/>
    <property type="match status" value="1"/>
</dbReference>
<comment type="caution">
    <text evidence="3">The sequence shown here is derived from an EMBL/GenBank/DDBJ whole genome shotgun (WGS) entry which is preliminary data.</text>
</comment>
<dbReference type="InterPro" id="IPR013783">
    <property type="entry name" value="Ig-like_fold"/>
</dbReference>
<keyword evidence="1" id="KW-1015">Disulfide bond</keyword>
<proteinExistence type="predicted"/>
<dbReference type="EMBL" id="JAHUTJ010000316">
    <property type="protein sequence ID" value="MED6263611.1"/>
    <property type="molecule type" value="Genomic_DNA"/>
</dbReference>
<feature type="domain" description="C-type lectin" evidence="2">
    <location>
        <begin position="155"/>
        <end position="258"/>
    </location>
</feature>
<dbReference type="PANTHER" id="PTHR45784">
    <property type="entry name" value="C-TYPE LECTIN DOMAIN FAMILY 20 MEMBER A-RELATED"/>
    <property type="match status" value="1"/>
</dbReference>
<protein>
    <recommendedName>
        <fullName evidence="2">C-type lectin domain-containing protein</fullName>
    </recommendedName>
</protein>
<dbReference type="Gene3D" id="2.60.40.10">
    <property type="entry name" value="Immunoglobulins"/>
    <property type="match status" value="1"/>
</dbReference>
<keyword evidence="4" id="KW-1185">Reference proteome</keyword>
<evidence type="ECO:0000256" key="1">
    <source>
        <dbReference type="ARBA" id="ARBA00023157"/>
    </source>
</evidence>
<dbReference type="InterPro" id="IPR016186">
    <property type="entry name" value="C-type_lectin-like/link_sf"/>
</dbReference>
<dbReference type="InterPro" id="IPR016187">
    <property type="entry name" value="CTDL_fold"/>
</dbReference>
<dbReference type="Proteomes" id="UP001352852">
    <property type="component" value="Unassembled WGS sequence"/>
</dbReference>
<dbReference type="SMART" id="SM00034">
    <property type="entry name" value="CLECT"/>
    <property type="match status" value="2"/>
</dbReference>
<evidence type="ECO:0000259" key="2">
    <source>
        <dbReference type="PROSITE" id="PS50041"/>
    </source>
</evidence>
<accession>A0ABU7CN99</accession>
<dbReference type="InterPro" id="IPR001304">
    <property type="entry name" value="C-type_lectin-like"/>
</dbReference>
<gene>
    <name evidence="3" type="ORF">CHARACLAT_006221</name>
</gene>
<name>A0ABU7CN99_9TELE</name>
<evidence type="ECO:0000313" key="3">
    <source>
        <dbReference type="EMBL" id="MED6263611.1"/>
    </source>
</evidence>
<dbReference type="InterPro" id="IPR018378">
    <property type="entry name" value="C-type_lectin_CS"/>
</dbReference>
<dbReference type="SUPFAM" id="SSF49265">
    <property type="entry name" value="Fibronectin type III"/>
    <property type="match status" value="1"/>
</dbReference>
<dbReference type="PROSITE" id="PS50041">
    <property type="entry name" value="C_TYPE_LECTIN_2"/>
    <property type="match status" value="2"/>
</dbReference>
<evidence type="ECO:0000313" key="4">
    <source>
        <dbReference type="Proteomes" id="UP001352852"/>
    </source>
</evidence>
<dbReference type="PANTHER" id="PTHR45784:SF3">
    <property type="entry name" value="C-TYPE LECTIN DOMAIN FAMILY 4 MEMBER K-LIKE-RELATED"/>
    <property type="match status" value="1"/>
</dbReference>
<dbReference type="Pfam" id="PF00059">
    <property type="entry name" value="Lectin_C"/>
    <property type="match status" value="2"/>
</dbReference>